<evidence type="ECO:0000313" key="3">
    <source>
        <dbReference type="Proteomes" id="UP000807342"/>
    </source>
</evidence>
<keyword evidence="1" id="KW-0175">Coiled coil</keyword>
<dbReference type="OrthoDB" id="10448412at2759"/>
<evidence type="ECO:0000256" key="1">
    <source>
        <dbReference type="SAM" id="Coils"/>
    </source>
</evidence>
<sequence>MRYATLEETKRGLEEEITEVEKTLVEARDAAHGVLERTVEGHQHEMTQAKSRIQELQDELSSFITTTQQLHASLEASHADTERAEKMAED</sequence>
<protein>
    <submittedName>
        <fullName evidence="2">Uncharacterized protein</fullName>
    </submittedName>
</protein>
<keyword evidence="3" id="KW-1185">Reference proteome</keyword>
<gene>
    <name evidence="2" type="ORF">P691DRAFT_674612</name>
</gene>
<proteinExistence type="predicted"/>
<feature type="non-terminal residue" evidence="2">
    <location>
        <position position="90"/>
    </location>
</feature>
<feature type="coiled-coil region" evidence="1">
    <location>
        <begin position="3"/>
        <end position="66"/>
    </location>
</feature>
<reference evidence="2" key="1">
    <citation type="submission" date="2020-11" db="EMBL/GenBank/DDBJ databases">
        <authorList>
            <consortium name="DOE Joint Genome Institute"/>
            <person name="Ahrendt S."/>
            <person name="Riley R."/>
            <person name="Andreopoulos W."/>
            <person name="Labutti K."/>
            <person name="Pangilinan J."/>
            <person name="Ruiz-Duenas F.J."/>
            <person name="Barrasa J.M."/>
            <person name="Sanchez-Garcia M."/>
            <person name="Camarero S."/>
            <person name="Miyauchi S."/>
            <person name="Serrano A."/>
            <person name="Linde D."/>
            <person name="Babiker R."/>
            <person name="Drula E."/>
            <person name="Ayuso-Fernandez I."/>
            <person name="Pacheco R."/>
            <person name="Padilla G."/>
            <person name="Ferreira P."/>
            <person name="Barriuso J."/>
            <person name="Kellner H."/>
            <person name="Castanera R."/>
            <person name="Alfaro M."/>
            <person name="Ramirez L."/>
            <person name="Pisabarro A.G."/>
            <person name="Kuo A."/>
            <person name="Tritt A."/>
            <person name="Lipzen A."/>
            <person name="He G."/>
            <person name="Yan M."/>
            <person name="Ng V."/>
            <person name="Cullen D."/>
            <person name="Martin F."/>
            <person name="Rosso M.-N."/>
            <person name="Henrissat B."/>
            <person name="Hibbett D."/>
            <person name="Martinez A.T."/>
            <person name="Grigoriev I.V."/>
        </authorList>
    </citation>
    <scope>NUCLEOTIDE SEQUENCE</scope>
    <source>
        <strain evidence="2">MF-IS2</strain>
    </source>
</reference>
<accession>A0A9P6BZ75</accession>
<dbReference type="AlphaFoldDB" id="A0A9P6BZ75"/>
<comment type="caution">
    <text evidence="2">The sequence shown here is derived from an EMBL/GenBank/DDBJ whole genome shotgun (WGS) entry which is preliminary data.</text>
</comment>
<dbReference type="Proteomes" id="UP000807342">
    <property type="component" value="Unassembled WGS sequence"/>
</dbReference>
<organism evidence="2 3">
    <name type="scientific">Macrolepiota fuliginosa MF-IS2</name>
    <dbReference type="NCBI Taxonomy" id="1400762"/>
    <lineage>
        <taxon>Eukaryota</taxon>
        <taxon>Fungi</taxon>
        <taxon>Dikarya</taxon>
        <taxon>Basidiomycota</taxon>
        <taxon>Agaricomycotina</taxon>
        <taxon>Agaricomycetes</taxon>
        <taxon>Agaricomycetidae</taxon>
        <taxon>Agaricales</taxon>
        <taxon>Agaricineae</taxon>
        <taxon>Agaricaceae</taxon>
        <taxon>Macrolepiota</taxon>
    </lineage>
</organism>
<dbReference type="EMBL" id="MU151272">
    <property type="protein sequence ID" value="KAF9445941.1"/>
    <property type="molecule type" value="Genomic_DNA"/>
</dbReference>
<evidence type="ECO:0000313" key="2">
    <source>
        <dbReference type="EMBL" id="KAF9445941.1"/>
    </source>
</evidence>
<name>A0A9P6BZ75_9AGAR</name>